<dbReference type="Gene3D" id="1.10.287.130">
    <property type="match status" value="1"/>
</dbReference>
<dbReference type="EMBL" id="LSFY01000001">
    <property type="protein sequence ID" value="KXZ39078.1"/>
    <property type="molecule type" value="Genomic_DNA"/>
</dbReference>
<evidence type="ECO:0000256" key="7">
    <source>
        <dbReference type="ARBA" id="ARBA00022840"/>
    </source>
</evidence>
<evidence type="ECO:0000259" key="9">
    <source>
        <dbReference type="PROSITE" id="PS50109"/>
    </source>
</evidence>
<evidence type="ECO:0000313" key="11">
    <source>
        <dbReference type="EMBL" id="SHL06630.1"/>
    </source>
</evidence>
<dbReference type="AlphaFoldDB" id="A0A150FNE3"/>
<keyword evidence="7 10" id="KW-0067">ATP-binding</keyword>
<keyword evidence="5" id="KW-0547">Nucleotide-binding</keyword>
<sequence length="516" mass="59039">MDNAKKICLIGNKEIFAIDLIDEFIKNSSRICLLLGDDNIFNTIDDIYKRKVNYIKSLDIQKINDLIHTENVNLIITSSYIAKNIKLLRKEKSCIYDILSNESINILTYINITDFPIQLLKQYVLYYDKVVFVDKYKRQEIEPDEMSNIGFLFEVMQRAQSDKKDLEKNQKKLQVLNDAIIDFSFDDNIEKIAEKSIKTCLDITSAQYGSITILFNDKKIEKEYTHSDIDITYSYRIHSNNEIVGILTLGYKEASYKGKENDYIINLICSSIGDFIYTFMKKEEGKRLKASTNKIKIMGEIAGGIVHDLNNVFAIIKGYTQILQISSDAYNIKEYIDTIADVTKEGIDKIKIIQDFSRNIPEEKKKIKINDIISRAIQTSRPKWENSGYISGKSIDIALSMKSQKEVLVKENEIKEALINILFNSVDAMENGGCIYINTYDEEKNVVIEVIDEGEGIDKDVIDNVFDPFFTTKEKSTGLGLSLVKKNVESNGGEVFIESKKNEMTKCTIKIPIMEG</sequence>
<dbReference type="SMART" id="SM00387">
    <property type="entry name" value="HATPase_c"/>
    <property type="match status" value="1"/>
</dbReference>
<keyword evidence="13" id="KW-1185">Reference proteome</keyword>
<dbReference type="InterPro" id="IPR036097">
    <property type="entry name" value="HisK_dim/P_sf"/>
</dbReference>
<evidence type="ECO:0000313" key="13">
    <source>
        <dbReference type="Proteomes" id="UP000323392"/>
    </source>
</evidence>
<keyword evidence="6" id="KW-0418">Kinase</keyword>
<dbReference type="GO" id="GO:0005524">
    <property type="term" value="F:ATP binding"/>
    <property type="evidence" value="ECO:0007669"/>
    <property type="project" value="UniProtKB-KW"/>
</dbReference>
<evidence type="ECO:0000256" key="6">
    <source>
        <dbReference type="ARBA" id="ARBA00022777"/>
    </source>
</evidence>
<reference evidence="11 13" key="2">
    <citation type="submission" date="2016-11" db="EMBL/GenBank/DDBJ databases">
        <authorList>
            <person name="Varghese N."/>
            <person name="Submissions S."/>
        </authorList>
    </citation>
    <scope>NUCLEOTIDE SEQUENCE [LARGE SCALE GENOMIC DNA]</scope>
    <source>
        <strain evidence="11 13">DSM 7308</strain>
    </source>
</reference>
<gene>
    <name evidence="10" type="ORF">JWYL7_0153</name>
    <name evidence="11" type="ORF">SAMN05661008_01398</name>
</gene>
<evidence type="ECO:0000256" key="3">
    <source>
        <dbReference type="ARBA" id="ARBA00022553"/>
    </source>
</evidence>
<proteinExistence type="predicted"/>
<accession>A0A150FNE3</accession>
<evidence type="ECO:0000256" key="4">
    <source>
        <dbReference type="ARBA" id="ARBA00022679"/>
    </source>
</evidence>
<evidence type="ECO:0000256" key="8">
    <source>
        <dbReference type="ARBA" id="ARBA00023012"/>
    </source>
</evidence>
<dbReference type="SUPFAM" id="SSF55874">
    <property type="entry name" value="ATPase domain of HSP90 chaperone/DNA topoisomerase II/histidine kinase"/>
    <property type="match status" value="1"/>
</dbReference>
<evidence type="ECO:0000256" key="1">
    <source>
        <dbReference type="ARBA" id="ARBA00000085"/>
    </source>
</evidence>
<dbReference type="PRINTS" id="PR00344">
    <property type="entry name" value="BCTRLSENSOR"/>
</dbReference>
<feature type="domain" description="Histidine kinase" evidence="9">
    <location>
        <begin position="304"/>
        <end position="515"/>
    </location>
</feature>
<dbReference type="PANTHER" id="PTHR43065:SF10">
    <property type="entry name" value="PEROXIDE STRESS-ACTIVATED HISTIDINE KINASE MAK3"/>
    <property type="match status" value="1"/>
</dbReference>
<dbReference type="InterPro" id="IPR004358">
    <property type="entry name" value="Sig_transdc_His_kin-like_C"/>
</dbReference>
<dbReference type="Proteomes" id="UP000323392">
    <property type="component" value="Unassembled WGS sequence"/>
</dbReference>
<keyword evidence="4" id="KW-0808">Transferase</keyword>
<dbReference type="PATRIC" id="fig|1121328.3.peg.151"/>
<dbReference type="SUPFAM" id="SSF47384">
    <property type="entry name" value="Homodimeric domain of signal transducing histidine kinase"/>
    <property type="match status" value="1"/>
</dbReference>
<dbReference type="Pfam" id="PF02518">
    <property type="entry name" value="HATPase_c"/>
    <property type="match status" value="1"/>
</dbReference>
<dbReference type="EMBL" id="FRBG01000010">
    <property type="protein sequence ID" value="SHL06630.1"/>
    <property type="molecule type" value="Genomic_DNA"/>
</dbReference>
<dbReference type="STRING" id="1121328.JWYL7_0153"/>
<dbReference type="Gene3D" id="3.30.565.10">
    <property type="entry name" value="Histidine kinase-like ATPase, C-terminal domain"/>
    <property type="match status" value="1"/>
</dbReference>
<comment type="catalytic activity">
    <reaction evidence="1">
        <text>ATP + protein L-histidine = ADP + protein N-phospho-L-histidine.</text>
        <dbReference type="EC" id="2.7.13.3"/>
    </reaction>
</comment>
<dbReference type="RefSeq" id="WP_066067610.1">
    <property type="nucleotide sequence ID" value="NZ_FRBG01000010.1"/>
</dbReference>
<protein>
    <recommendedName>
        <fullName evidence="2">histidine kinase</fullName>
        <ecNumber evidence="2">2.7.13.3</ecNumber>
    </recommendedName>
</protein>
<dbReference type="InterPro" id="IPR003594">
    <property type="entry name" value="HATPase_dom"/>
</dbReference>
<keyword evidence="3" id="KW-0597">Phosphoprotein</keyword>
<evidence type="ECO:0000256" key="5">
    <source>
        <dbReference type="ARBA" id="ARBA00022741"/>
    </source>
</evidence>
<dbReference type="Proteomes" id="UP000092605">
    <property type="component" value="Unassembled WGS sequence"/>
</dbReference>
<dbReference type="PROSITE" id="PS50109">
    <property type="entry name" value="HIS_KIN"/>
    <property type="match status" value="1"/>
</dbReference>
<keyword evidence="8" id="KW-0902">Two-component regulatory system</keyword>
<evidence type="ECO:0000313" key="10">
    <source>
        <dbReference type="EMBL" id="KXZ39078.1"/>
    </source>
</evidence>
<dbReference type="PANTHER" id="PTHR43065">
    <property type="entry name" value="SENSOR HISTIDINE KINASE"/>
    <property type="match status" value="1"/>
</dbReference>
<dbReference type="InterPro" id="IPR005467">
    <property type="entry name" value="His_kinase_dom"/>
</dbReference>
<dbReference type="GO" id="GO:0000155">
    <property type="term" value="F:phosphorelay sensor kinase activity"/>
    <property type="evidence" value="ECO:0007669"/>
    <property type="project" value="InterPro"/>
</dbReference>
<comment type="caution">
    <text evidence="10">The sequence shown here is derived from an EMBL/GenBank/DDBJ whole genome shotgun (WGS) entry which is preliminary data.</text>
</comment>
<dbReference type="EC" id="2.7.13.3" evidence="2"/>
<evidence type="ECO:0000256" key="2">
    <source>
        <dbReference type="ARBA" id="ARBA00012438"/>
    </source>
</evidence>
<name>A0A150FNE3_CLOPD</name>
<reference evidence="10 12" key="1">
    <citation type="submission" date="2016-02" db="EMBL/GenBank/DDBJ databases">
        <title>Draft genome sequence for Clostridium paradoxum JW-YL-7.</title>
        <authorList>
            <person name="Utturkar S.M."/>
            <person name="Lancaster A."/>
            <person name="Poole F.L."/>
            <person name="Adams M.W."/>
            <person name="Brown S.D."/>
        </authorList>
    </citation>
    <scope>NUCLEOTIDE SEQUENCE [LARGE SCALE GENOMIC DNA]</scope>
    <source>
        <strain evidence="10 12">JW-YL-7</strain>
    </source>
</reference>
<dbReference type="InterPro" id="IPR036890">
    <property type="entry name" value="HATPase_C_sf"/>
</dbReference>
<organism evidence="10 12">
    <name type="scientific">Alkalithermobacter thermoalcaliphilus JW-YL-7 = DSM 7308</name>
    <dbReference type="NCBI Taxonomy" id="1121328"/>
    <lineage>
        <taxon>Bacteria</taxon>
        <taxon>Bacillati</taxon>
        <taxon>Bacillota</taxon>
        <taxon>Clostridia</taxon>
        <taxon>Peptostreptococcales</taxon>
        <taxon>Tepidibacteraceae</taxon>
        <taxon>Alkalithermobacter</taxon>
    </lineage>
</organism>
<evidence type="ECO:0000313" key="12">
    <source>
        <dbReference type="Proteomes" id="UP000092605"/>
    </source>
</evidence>